<dbReference type="InterPro" id="IPR001360">
    <property type="entry name" value="Glyco_hydro_1"/>
</dbReference>
<dbReference type="Pfam" id="PF00232">
    <property type="entry name" value="Glyco_hydro_1"/>
    <property type="match status" value="1"/>
</dbReference>
<dbReference type="SUPFAM" id="SSF51445">
    <property type="entry name" value="(Trans)glycosidases"/>
    <property type="match status" value="1"/>
</dbReference>
<dbReference type="PANTHER" id="PTHR10353:SF122">
    <property type="entry name" value="6-PHOSPHO-BETA-GLUCOSIDASE ASCB-RELATED"/>
    <property type="match status" value="1"/>
</dbReference>
<dbReference type="GO" id="GO:0005829">
    <property type="term" value="C:cytosol"/>
    <property type="evidence" value="ECO:0007669"/>
    <property type="project" value="TreeGrafter"/>
</dbReference>
<dbReference type="EMBL" id="UGIF01000002">
    <property type="protein sequence ID" value="STP29134.1"/>
    <property type="molecule type" value="Genomic_DNA"/>
</dbReference>
<comment type="similarity">
    <text evidence="1 5">Belongs to the glycosyl hydrolase 1 family.</text>
</comment>
<protein>
    <submittedName>
        <fullName evidence="6">Aryl-phospho-beta-D-glucosidase BglH</fullName>
        <ecNumber evidence="6">3.2.1.86</ecNumber>
    </submittedName>
</protein>
<evidence type="ECO:0000256" key="4">
    <source>
        <dbReference type="PROSITE-ProRule" id="PRU10055"/>
    </source>
</evidence>
<evidence type="ECO:0000256" key="5">
    <source>
        <dbReference type="RuleBase" id="RU003690"/>
    </source>
</evidence>
<dbReference type="GO" id="GO:0016052">
    <property type="term" value="P:carbohydrate catabolic process"/>
    <property type="evidence" value="ECO:0007669"/>
    <property type="project" value="TreeGrafter"/>
</dbReference>
<dbReference type="PROSITE" id="PS00572">
    <property type="entry name" value="GLYCOSYL_HYDROL_F1_1"/>
    <property type="match status" value="1"/>
</dbReference>
<dbReference type="Proteomes" id="UP000254070">
    <property type="component" value="Unassembled WGS sequence"/>
</dbReference>
<dbReference type="InterPro" id="IPR017853">
    <property type="entry name" value="GH"/>
</dbReference>
<sequence length="492" mass="57345">MYKVNDDFLWGVATSASQIEGAWKEDGKGMSIADCLRFRPAIDVKDYKKVNEVDTEEIEQALSDTNDKNWAKRYGVDFYHYYKEDIAQLAEMGIKAFRFSIGWTRIFPEGTEDQPNQMGLDYYLELVKELRKYQIEPIVTLSHYDMPLAIVLNSDSWYDRQTIALYEKFATTVIDYLSEYVNYWIPFNEIDSIIRHPFASAGLVKDRFTGKNFEEVIYQSMHHQFIASALVVDYCHKNYPKMQVGSMITKTTIYPYDSHPENILQSMLQMREVYVFSDIQVRGEYPAYLLKKLENEHISLSFSEGDPTFLAENTADFIAFSYYSSVCTAADTTGLKVSLANTTKGVYNKYLQQTDWGWQIDPVGIRISLVELYDRYNKPLFIVENGLGAADQLTKEGRVHDTYRIDYLRQHIQEVLRSVKEDGIELLGYCTWGAMDMISASTNQMSKRYGFLYVDLDDFGNGTFKRYKKDSYFWYQKLLDFDTEIPENFFDK</sequence>
<keyword evidence="2 6" id="KW-0378">Hydrolase</keyword>
<dbReference type="PRINTS" id="PR00131">
    <property type="entry name" value="GLHYDRLASE1"/>
</dbReference>
<accession>A0A377KL60</accession>
<dbReference type="FunFam" id="3.20.20.80:FF:000004">
    <property type="entry name" value="Beta-glucosidase 6-phospho-beta-glucosidase"/>
    <property type="match status" value="1"/>
</dbReference>
<proteinExistence type="inferred from homology"/>
<evidence type="ECO:0000313" key="6">
    <source>
        <dbReference type="EMBL" id="STP29134.1"/>
    </source>
</evidence>
<name>A0A377KL60_9ENTE</name>
<evidence type="ECO:0000256" key="1">
    <source>
        <dbReference type="ARBA" id="ARBA00010838"/>
    </source>
</evidence>
<dbReference type="PANTHER" id="PTHR10353">
    <property type="entry name" value="GLYCOSYL HYDROLASE"/>
    <property type="match status" value="1"/>
</dbReference>
<gene>
    <name evidence="6" type="primary">bglH_1</name>
    <name evidence="6" type="ORF">NCTC8129_01323</name>
</gene>
<dbReference type="AlphaFoldDB" id="A0A377KL60"/>
<evidence type="ECO:0000256" key="2">
    <source>
        <dbReference type="ARBA" id="ARBA00022801"/>
    </source>
</evidence>
<organism evidence="6 7">
    <name type="scientific">Enterococcus durans</name>
    <dbReference type="NCBI Taxonomy" id="53345"/>
    <lineage>
        <taxon>Bacteria</taxon>
        <taxon>Bacillati</taxon>
        <taxon>Bacillota</taxon>
        <taxon>Bacilli</taxon>
        <taxon>Lactobacillales</taxon>
        <taxon>Enterococcaceae</taxon>
        <taxon>Enterococcus</taxon>
    </lineage>
</organism>
<dbReference type="Gene3D" id="3.20.20.80">
    <property type="entry name" value="Glycosidases"/>
    <property type="match status" value="1"/>
</dbReference>
<dbReference type="RefSeq" id="WP_115235078.1">
    <property type="nucleotide sequence ID" value="NZ_UGIF01000002.1"/>
</dbReference>
<feature type="active site" description="Nucleophile" evidence="4">
    <location>
        <position position="384"/>
    </location>
</feature>
<keyword evidence="3 6" id="KW-0326">Glycosidase</keyword>
<dbReference type="InterPro" id="IPR018120">
    <property type="entry name" value="Glyco_hydro_1_AS"/>
</dbReference>
<evidence type="ECO:0000256" key="3">
    <source>
        <dbReference type="ARBA" id="ARBA00023295"/>
    </source>
</evidence>
<reference evidence="6 7" key="1">
    <citation type="submission" date="2018-06" db="EMBL/GenBank/DDBJ databases">
        <authorList>
            <consortium name="Pathogen Informatics"/>
            <person name="Doyle S."/>
        </authorList>
    </citation>
    <scope>NUCLEOTIDE SEQUENCE [LARGE SCALE GENOMIC DNA]</scope>
    <source>
        <strain evidence="6 7">NCTC8129</strain>
    </source>
</reference>
<dbReference type="EC" id="3.2.1.86" evidence="6"/>
<dbReference type="GO" id="GO:0008706">
    <property type="term" value="F:6-phospho-beta-glucosidase activity"/>
    <property type="evidence" value="ECO:0007669"/>
    <property type="project" value="UniProtKB-EC"/>
</dbReference>
<evidence type="ECO:0000313" key="7">
    <source>
        <dbReference type="Proteomes" id="UP000254070"/>
    </source>
</evidence>